<keyword evidence="10" id="KW-1185">Reference proteome</keyword>
<evidence type="ECO:0000256" key="3">
    <source>
        <dbReference type="ARBA" id="ARBA00022519"/>
    </source>
</evidence>
<keyword evidence="3 7" id="KW-0997">Cell inner membrane</keyword>
<evidence type="ECO:0000313" key="9">
    <source>
        <dbReference type="EMBL" id="MDA4845121.1"/>
    </source>
</evidence>
<keyword evidence="5 7" id="KW-1133">Transmembrane helix</keyword>
<feature type="transmembrane region" description="Helical" evidence="7">
    <location>
        <begin position="410"/>
        <end position="430"/>
    </location>
</feature>
<comment type="similarity">
    <text evidence="7">Belongs to the TRAP transporter large permease family.</text>
</comment>
<name>A0ABT4VK78_9HYPH</name>
<dbReference type="PIRSF" id="PIRSF006066">
    <property type="entry name" value="HI0050"/>
    <property type="match status" value="1"/>
</dbReference>
<feature type="transmembrane region" description="Helical" evidence="7">
    <location>
        <begin position="382"/>
        <end position="403"/>
    </location>
</feature>
<keyword evidence="6 7" id="KW-0472">Membrane</keyword>
<feature type="transmembrane region" description="Helical" evidence="7">
    <location>
        <begin position="222"/>
        <end position="243"/>
    </location>
</feature>
<dbReference type="EMBL" id="JAPJZH010000003">
    <property type="protein sequence ID" value="MDA4845121.1"/>
    <property type="molecule type" value="Genomic_DNA"/>
</dbReference>
<evidence type="ECO:0000256" key="1">
    <source>
        <dbReference type="ARBA" id="ARBA00004429"/>
    </source>
</evidence>
<feature type="transmembrane region" description="Helical" evidence="7">
    <location>
        <begin position="7"/>
        <end position="29"/>
    </location>
</feature>
<dbReference type="Pfam" id="PF06808">
    <property type="entry name" value="DctM"/>
    <property type="match status" value="1"/>
</dbReference>
<proteinExistence type="inferred from homology"/>
<feature type="transmembrane region" description="Helical" evidence="7">
    <location>
        <begin position="104"/>
        <end position="129"/>
    </location>
</feature>
<evidence type="ECO:0000256" key="2">
    <source>
        <dbReference type="ARBA" id="ARBA00022475"/>
    </source>
</evidence>
<gene>
    <name evidence="9" type="ORF">OOZ53_07145</name>
</gene>
<keyword evidence="4 7" id="KW-0812">Transmembrane</keyword>
<comment type="subunit">
    <text evidence="7">The complex comprises the extracytoplasmic solute receptor protein and the two transmembrane proteins.</text>
</comment>
<evidence type="ECO:0000256" key="7">
    <source>
        <dbReference type="RuleBase" id="RU369079"/>
    </source>
</evidence>
<dbReference type="PANTHER" id="PTHR33362:SF5">
    <property type="entry name" value="C4-DICARBOXYLATE TRAP TRANSPORTER LARGE PERMEASE PROTEIN DCTM"/>
    <property type="match status" value="1"/>
</dbReference>
<feature type="transmembrane region" description="Helical" evidence="7">
    <location>
        <begin position="141"/>
        <end position="165"/>
    </location>
</feature>
<evidence type="ECO:0000256" key="4">
    <source>
        <dbReference type="ARBA" id="ARBA00022692"/>
    </source>
</evidence>
<dbReference type="PANTHER" id="PTHR33362">
    <property type="entry name" value="SIALIC ACID TRAP TRANSPORTER PERMEASE PROTEIN SIAT-RELATED"/>
    <property type="match status" value="1"/>
</dbReference>
<feature type="domain" description="TRAP C4-dicarboxylate transport system permease DctM subunit" evidence="8">
    <location>
        <begin position="11"/>
        <end position="426"/>
    </location>
</feature>
<comment type="function">
    <text evidence="7">Part of the tripartite ATP-independent periplasmic (TRAP) transport system.</text>
</comment>
<accession>A0ABT4VK78</accession>
<keyword evidence="2" id="KW-1003">Cell membrane</keyword>
<reference evidence="9" key="1">
    <citation type="submission" date="2022-11" db="EMBL/GenBank/DDBJ databases">
        <title>Hoeflea poritis sp. nov., isolated from scleractinian coral Porites lutea.</title>
        <authorList>
            <person name="Zhang G."/>
            <person name="Wei Q."/>
            <person name="Cai L."/>
        </authorList>
    </citation>
    <scope>NUCLEOTIDE SEQUENCE</scope>
    <source>
        <strain evidence="9">E7-10</strain>
    </source>
</reference>
<feature type="transmembrane region" description="Helical" evidence="7">
    <location>
        <begin position="350"/>
        <end position="370"/>
    </location>
</feature>
<evidence type="ECO:0000259" key="8">
    <source>
        <dbReference type="Pfam" id="PF06808"/>
    </source>
</evidence>
<organism evidence="9 10">
    <name type="scientific">Hoeflea poritis</name>
    <dbReference type="NCBI Taxonomy" id="2993659"/>
    <lineage>
        <taxon>Bacteria</taxon>
        <taxon>Pseudomonadati</taxon>
        <taxon>Pseudomonadota</taxon>
        <taxon>Alphaproteobacteria</taxon>
        <taxon>Hyphomicrobiales</taxon>
        <taxon>Rhizobiaceae</taxon>
        <taxon>Hoeflea</taxon>
    </lineage>
</organism>
<dbReference type="RefSeq" id="WP_271088685.1">
    <property type="nucleotide sequence ID" value="NZ_JAPJZH010000003.1"/>
</dbReference>
<feature type="transmembrane region" description="Helical" evidence="7">
    <location>
        <begin position="321"/>
        <end position="338"/>
    </location>
</feature>
<comment type="caution">
    <text evidence="9">The sequence shown here is derived from an EMBL/GenBank/DDBJ whole genome shotgun (WGS) entry which is preliminary data.</text>
</comment>
<feature type="transmembrane region" description="Helical" evidence="7">
    <location>
        <begin position="279"/>
        <end position="301"/>
    </location>
</feature>
<protein>
    <recommendedName>
        <fullName evidence="7">TRAP transporter large permease protein</fullName>
    </recommendedName>
</protein>
<comment type="subcellular location">
    <subcellularLocation>
        <location evidence="1 7">Cell inner membrane</location>
        <topology evidence="1 7">Multi-pass membrane protein</topology>
    </subcellularLocation>
</comment>
<dbReference type="NCBIfam" id="TIGR00786">
    <property type="entry name" value="dctM"/>
    <property type="match status" value="1"/>
</dbReference>
<feature type="transmembrane region" description="Helical" evidence="7">
    <location>
        <begin position="177"/>
        <end position="201"/>
    </location>
</feature>
<feature type="transmembrane region" description="Helical" evidence="7">
    <location>
        <begin position="68"/>
        <end position="92"/>
    </location>
</feature>
<evidence type="ECO:0000313" key="10">
    <source>
        <dbReference type="Proteomes" id="UP001148313"/>
    </source>
</evidence>
<keyword evidence="7" id="KW-0813">Transport</keyword>
<dbReference type="InterPro" id="IPR010656">
    <property type="entry name" value="DctM"/>
</dbReference>
<dbReference type="InterPro" id="IPR004681">
    <property type="entry name" value="TRAP_DctM"/>
</dbReference>
<evidence type="ECO:0000256" key="5">
    <source>
        <dbReference type="ARBA" id="ARBA00022989"/>
    </source>
</evidence>
<sequence>MSEVEIGLAGIVVLLIMIGLRVPIAIALFTVPFVGIYAMFGWRPALGALKIIPFNFAASWELSSVPMFLLMGYLAYHTGITAGLFAAARVWLSRLPGGLAVASIFGASGFAAVTGSSVATAAAMGRIAVPEMLRHGYDPRLATGTVAAAGTIGALIPPSILLILYGVIAEVPINQLFIGGAGVGLLSALAYVVLVILWASAKPGVAPRSDDKFTLAERFRSLRKVSPVLLLAVLVFGGLFAGLFTPTEAGAVGASLCALIAAAQRRLTWNSFRVSITEAFTTTSALLFIVIGANLLARFVALSGVDAYISDVIASVGSSTYLFLAGVVVVYIILGMFLEPTGAMIITLPIVLPVAASLGVNELWFGIFLAKLLEVGMITPPIGLNVFVLNGIVGRGITLGQIFRGTTYFIAADIVVLLLIIAVPAIVLFLPGLMI</sequence>
<dbReference type="Proteomes" id="UP001148313">
    <property type="component" value="Unassembled WGS sequence"/>
</dbReference>
<evidence type="ECO:0000256" key="6">
    <source>
        <dbReference type="ARBA" id="ARBA00023136"/>
    </source>
</evidence>